<reference evidence="2" key="1">
    <citation type="submission" date="2020-03" db="EMBL/GenBank/DDBJ databases">
        <title>The deep terrestrial virosphere.</title>
        <authorList>
            <person name="Holmfeldt K."/>
            <person name="Nilsson E."/>
            <person name="Simone D."/>
            <person name="Lopez-Fernandez M."/>
            <person name="Wu X."/>
            <person name="de Brujin I."/>
            <person name="Lundin D."/>
            <person name="Andersson A."/>
            <person name="Bertilsson S."/>
            <person name="Dopson M."/>
        </authorList>
    </citation>
    <scope>NUCLEOTIDE SEQUENCE</scope>
    <source>
        <strain evidence="2">MM415B07318</strain>
    </source>
</reference>
<dbReference type="PANTHER" id="PTHR43196">
    <property type="entry name" value="SULFATE ADENYLYLTRANSFERASE SUBUNIT 2"/>
    <property type="match status" value="1"/>
</dbReference>
<dbReference type="SUPFAM" id="SSF52402">
    <property type="entry name" value="Adenine nucleotide alpha hydrolases-like"/>
    <property type="match status" value="1"/>
</dbReference>
<name>A0A6M3LVY5_9ZZZZ</name>
<dbReference type="PANTHER" id="PTHR43196:SF2">
    <property type="entry name" value="PHOSPHOADENOSINE PHOSPHOSULFATE REDUCTASE"/>
    <property type="match status" value="1"/>
</dbReference>
<dbReference type="InterPro" id="IPR002500">
    <property type="entry name" value="PAPS_reduct_dom"/>
</dbReference>
<feature type="domain" description="Phosphoadenosine phosphosulphate reductase" evidence="1">
    <location>
        <begin position="30"/>
        <end position="193"/>
    </location>
</feature>
<dbReference type="Pfam" id="PF01507">
    <property type="entry name" value="PAPS_reduct"/>
    <property type="match status" value="1"/>
</dbReference>
<dbReference type="AlphaFoldDB" id="A0A6M3LVY5"/>
<evidence type="ECO:0000313" key="2">
    <source>
        <dbReference type="EMBL" id="QJA96825.1"/>
    </source>
</evidence>
<dbReference type="InterPro" id="IPR050128">
    <property type="entry name" value="Sulfate_adenylyltrnsfr_sub2"/>
</dbReference>
<dbReference type="GO" id="GO:0003824">
    <property type="term" value="F:catalytic activity"/>
    <property type="evidence" value="ECO:0007669"/>
    <property type="project" value="InterPro"/>
</dbReference>
<dbReference type="EMBL" id="MT143437">
    <property type="protein sequence ID" value="QJA96825.1"/>
    <property type="molecule type" value="Genomic_DNA"/>
</dbReference>
<sequence>MEQLNLLTGQTKTEIAIDFIREHEPEEGYFVGFSGGKDSIVVLDLVQKAGVKHQAYYSATGIDPPEVVKFINTNYPYVIHKRPNHKGIKSFYGMIPVIGYPTNFARWCCDKLKKDPTRSIPLPNRIMGIRAEESSNRAKRGQISHFKKMKQWLYKPIFYWLEWEVWDYIEANNLPFPSMYDEGFSRIGCVICPFICGKNQAQIERNRDRWPKHYAAFDKAMRRLWDDRESVRQRKRGFANTFEEFLDNWYHGNRSDGH</sequence>
<dbReference type="Gene3D" id="3.40.50.620">
    <property type="entry name" value="HUPs"/>
    <property type="match status" value="1"/>
</dbReference>
<gene>
    <name evidence="2" type="ORF">MM415B07318_0004</name>
</gene>
<organism evidence="2">
    <name type="scientific">viral metagenome</name>
    <dbReference type="NCBI Taxonomy" id="1070528"/>
    <lineage>
        <taxon>unclassified sequences</taxon>
        <taxon>metagenomes</taxon>
        <taxon>organismal metagenomes</taxon>
    </lineage>
</organism>
<dbReference type="InterPro" id="IPR014729">
    <property type="entry name" value="Rossmann-like_a/b/a_fold"/>
</dbReference>
<evidence type="ECO:0000259" key="1">
    <source>
        <dbReference type="Pfam" id="PF01507"/>
    </source>
</evidence>
<protein>
    <submittedName>
        <fullName evidence="2">Putative phosphoadenosine phosphosulfate</fullName>
    </submittedName>
</protein>
<accession>A0A6M3LVY5</accession>
<proteinExistence type="predicted"/>